<feature type="domain" description="SAM" evidence="3">
    <location>
        <begin position="9"/>
        <end position="74"/>
    </location>
</feature>
<dbReference type="InterPro" id="IPR013761">
    <property type="entry name" value="SAM/pointed_sf"/>
</dbReference>
<dbReference type="PANTHER" id="PTHR12844:SF42">
    <property type="entry name" value="CONNECTOR ENHANCER OF KSR PROTEIN CNK"/>
    <property type="match status" value="1"/>
</dbReference>
<evidence type="ECO:0000313" key="6">
    <source>
        <dbReference type="EMBL" id="RWS28732.1"/>
    </source>
</evidence>
<dbReference type="InterPro" id="IPR051566">
    <property type="entry name" value="CNKSR"/>
</dbReference>
<dbReference type="Gene3D" id="2.30.42.10">
    <property type="match status" value="1"/>
</dbReference>
<evidence type="ECO:0000313" key="7">
    <source>
        <dbReference type="Proteomes" id="UP000288716"/>
    </source>
</evidence>
<dbReference type="InterPro" id="IPR001660">
    <property type="entry name" value="SAM"/>
</dbReference>
<evidence type="ECO:0000256" key="2">
    <source>
        <dbReference type="SAM" id="MobiDB-lite"/>
    </source>
</evidence>
<dbReference type="PROSITE" id="PS50105">
    <property type="entry name" value="SAM_DOMAIN"/>
    <property type="match status" value="1"/>
</dbReference>
<gene>
    <name evidence="6" type="ORF">B4U80_06826</name>
</gene>
<dbReference type="OrthoDB" id="74412at2759"/>
<feature type="compositionally biased region" description="Basic residues" evidence="2">
    <location>
        <begin position="307"/>
        <end position="319"/>
    </location>
</feature>
<evidence type="ECO:0008006" key="8">
    <source>
        <dbReference type="Google" id="ProtNLM"/>
    </source>
</evidence>
<evidence type="ECO:0000256" key="1">
    <source>
        <dbReference type="ARBA" id="ARBA00009498"/>
    </source>
</evidence>
<feature type="region of interest" description="Disordered" evidence="2">
    <location>
        <begin position="306"/>
        <end position="339"/>
    </location>
</feature>
<comment type="caution">
    <text evidence="6">The sequence shown here is derived from an EMBL/GenBank/DDBJ whole genome shotgun (WGS) entry which is preliminary data.</text>
</comment>
<dbReference type="Pfam" id="PF10534">
    <property type="entry name" value="CRIC_ras_sig"/>
    <property type="match status" value="1"/>
</dbReference>
<dbReference type="SUPFAM" id="SSF50156">
    <property type="entry name" value="PDZ domain-like"/>
    <property type="match status" value="1"/>
</dbReference>
<feature type="compositionally biased region" description="Low complexity" evidence="2">
    <location>
        <begin position="367"/>
        <end position="380"/>
    </location>
</feature>
<name>A0A443SML5_9ACAR</name>
<dbReference type="SMART" id="SM00228">
    <property type="entry name" value="PDZ"/>
    <property type="match status" value="1"/>
</dbReference>
<comment type="similarity">
    <text evidence="1">Belongs to the CNKSR family.</text>
</comment>
<dbReference type="InterPro" id="IPR017874">
    <property type="entry name" value="CRIC_domain"/>
</dbReference>
<dbReference type="InterPro" id="IPR036034">
    <property type="entry name" value="PDZ_sf"/>
</dbReference>
<proteinExistence type="inferred from homology"/>
<dbReference type="Gene3D" id="1.10.150.50">
    <property type="entry name" value="Transcription Factor, Ets-1"/>
    <property type="match status" value="1"/>
</dbReference>
<dbReference type="InterPro" id="IPR001478">
    <property type="entry name" value="PDZ"/>
</dbReference>
<dbReference type="VEuPathDB" id="VectorBase:LDEU003310"/>
<evidence type="ECO:0000259" key="5">
    <source>
        <dbReference type="PROSITE" id="PS51290"/>
    </source>
</evidence>
<reference evidence="6 7" key="1">
    <citation type="journal article" date="2018" name="Gigascience">
        <title>Genomes of trombidid mites reveal novel predicted allergens and laterally-transferred genes associated with secondary metabolism.</title>
        <authorList>
            <person name="Dong X."/>
            <person name="Chaisiri K."/>
            <person name="Xia D."/>
            <person name="Armstrong S.D."/>
            <person name="Fang Y."/>
            <person name="Donnelly M.J."/>
            <person name="Kadowaki T."/>
            <person name="McGarry J.W."/>
            <person name="Darby A.C."/>
            <person name="Makepeace B.L."/>
        </authorList>
    </citation>
    <scope>NUCLEOTIDE SEQUENCE [LARGE SCALE GENOMIC DNA]</scope>
    <source>
        <strain evidence="6">UoL-UT</strain>
    </source>
</reference>
<dbReference type="PROSITE" id="PS50106">
    <property type="entry name" value="PDZ"/>
    <property type="match status" value="1"/>
</dbReference>
<dbReference type="Pfam" id="PF00595">
    <property type="entry name" value="PDZ"/>
    <property type="match status" value="1"/>
</dbReference>
<dbReference type="CDD" id="cd06748">
    <property type="entry name" value="PDZ_CNK1_2_3-like"/>
    <property type="match status" value="1"/>
</dbReference>
<organism evidence="6 7">
    <name type="scientific">Leptotrombidium deliense</name>
    <dbReference type="NCBI Taxonomy" id="299467"/>
    <lineage>
        <taxon>Eukaryota</taxon>
        <taxon>Metazoa</taxon>
        <taxon>Ecdysozoa</taxon>
        <taxon>Arthropoda</taxon>
        <taxon>Chelicerata</taxon>
        <taxon>Arachnida</taxon>
        <taxon>Acari</taxon>
        <taxon>Acariformes</taxon>
        <taxon>Trombidiformes</taxon>
        <taxon>Prostigmata</taxon>
        <taxon>Anystina</taxon>
        <taxon>Parasitengona</taxon>
        <taxon>Trombiculoidea</taxon>
        <taxon>Trombiculidae</taxon>
        <taxon>Leptotrombidium</taxon>
    </lineage>
</organism>
<feature type="domain" description="CRIC" evidence="5">
    <location>
        <begin position="82"/>
        <end position="171"/>
    </location>
</feature>
<dbReference type="Pfam" id="PF00536">
    <property type="entry name" value="SAM_1"/>
    <property type="match status" value="1"/>
</dbReference>
<keyword evidence="7" id="KW-1185">Reference proteome</keyword>
<sequence length="500" mass="56597">MAFINVAEWSPDNVNDWLKGLDDCILPYVHFFINNNINGCRLLLLSSDDLEKLNVKKIGHQEIILDGVDLLKQLHYNFTSETLQSLALRLGCKSRSLYNQLKQDQLNTSSDRISAKTLSAVCDILTSVKAFISWIDTYPFEGQDQYAAVRKSLLKISIELAWTSQRDQFVEKPNDVIMKDSVTLADLCDKILQDLMDPLAIQPAYLDVVTIRKKPTEEVGMEIHSSYCGVHVVGGIKFQSPAHRCGRIEEGDEIVQVNYQTVVGWQLKKLVNQMAQYPTEILLTVKKRPRHSNVLGQISVLKPYKLPSRKTTRNQRNRVRNAATTTNTSDDEDVFEKEPKDSLKKPIYPLILRKQKRPVKRRATINGSSPTPSSPISGYPPIRTDDLLAQSKKEIVARSLSHDPCKYDSTKTPVSALEVPSQVPKPEKPVPTVRRINRINDKSTASTPQVPYAKVQPLSLVERQEPNDKETVPKELQEDCAPHPCCTCKKLTIIFNEFRI</sequence>
<dbReference type="AlphaFoldDB" id="A0A443SML5"/>
<dbReference type="SMART" id="SM00454">
    <property type="entry name" value="SAM"/>
    <property type="match status" value="1"/>
</dbReference>
<dbReference type="EMBL" id="NCKV01001240">
    <property type="protein sequence ID" value="RWS28732.1"/>
    <property type="molecule type" value="Genomic_DNA"/>
</dbReference>
<dbReference type="PROSITE" id="PS51290">
    <property type="entry name" value="CRIC"/>
    <property type="match status" value="1"/>
</dbReference>
<dbReference type="PANTHER" id="PTHR12844">
    <property type="entry name" value="CONNECTOR ENCHANCER OF KINASE SUPPRESSOR OF RAS"/>
    <property type="match status" value="1"/>
</dbReference>
<evidence type="ECO:0000259" key="3">
    <source>
        <dbReference type="PROSITE" id="PS50105"/>
    </source>
</evidence>
<dbReference type="FunFam" id="2.30.42.10:FF:000060">
    <property type="entry name" value="Connector enhancer of kinase suppressor of Ras 2"/>
    <property type="match status" value="1"/>
</dbReference>
<accession>A0A443SML5</accession>
<feature type="region of interest" description="Disordered" evidence="2">
    <location>
        <begin position="356"/>
        <end position="380"/>
    </location>
</feature>
<dbReference type="Proteomes" id="UP000288716">
    <property type="component" value="Unassembled WGS sequence"/>
</dbReference>
<evidence type="ECO:0000259" key="4">
    <source>
        <dbReference type="PROSITE" id="PS50106"/>
    </source>
</evidence>
<dbReference type="SUPFAM" id="SSF47769">
    <property type="entry name" value="SAM/Pointed domain"/>
    <property type="match status" value="1"/>
</dbReference>
<protein>
    <recommendedName>
        <fullName evidence="8">Connector enhancer of kinase suppressor of ras 2-like protein</fullName>
    </recommendedName>
</protein>
<feature type="domain" description="PDZ" evidence="4">
    <location>
        <begin position="208"/>
        <end position="289"/>
    </location>
</feature>
<dbReference type="STRING" id="299467.A0A443SML5"/>